<protein>
    <submittedName>
        <fullName evidence="2">Uncharacterized protein</fullName>
    </submittedName>
</protein>
<proteinExistence type="predicted"/>
<feature type="transmembrane region" description="Helical" evidence="1">
    <location>
        <begin position="108"/>
        <end position="124"/>
    </location>
</feature>
<dbReference type="Proteomes" id="UP000683246">
    <property type="component" value="Chromosome"/>
</dbReference>
<dbReference type="KEGG" id="vpy:HZI73_18965"/>
<dbReference type="RefSeq" id="WP_212694939.1">
    <property type="nucleotide sequence ID" value="NZ_CP058649.1"/>
</dbReference>
<dbReference type="InterPro" id="IPR038765">
    <property type="entry name" value="Papain-like_cys_pep_sf"/>
</dbReference>
<keyword evidence="3" id="KW-1185">Reference proteome</keyword>
<gene>
    <name evidence="2" type="ORF">HZI73_18965</name>
</gene>
<evidence type="ECO:0000313" key="2">
    <source>
        <dbReference type="EMBL" id="QUI24245.1"/>
    </source>
</evidence>
<keyword evidence="1" id="KW-0472">Membrane</keyword>
<reference evidence="2" key="1">
    <citation type="submission" date="2020-07" db="EMBL/GenBank/DDBJ databases">
        <title>Vallitalea pronyensis genome.</title>
        <authorList>
            <person name="Postec A."/>
        </authorList>
    </citation>
    <scope>NUCLEOTIDE SEQUENCE</scope>
    <source>
        <strain evidence="2">FatNI3</strain>
    </source>
</reference>
<dbReference type="SUPFAM" id="SSF54001">
    <property type="entry name" value="Cysteine proteinases"/>
    <property type="match status" value="1"/>
</dbReference>
<keyword evidence="1" id="KW-1133">Transmembrane helix</keyword>
<evidence type="ECO:0000256" key="1">
    <source>
        <dbReference type="SAM" id="Phobius"/>
    </source>
</evidence>
<keyword evidence="1" id="KW-0812">Transmembrane</keyword>
<accession>A0A8J8MM22</accession>
<evidence type="ECO:0000313" key="3">
    <source>
        <dbReference type="Proteomes" id="UP000683246"/>
    </source>
</evidence>
<dbReference type="Gene3D" id="3.90.1720.10">
    <property type="entry name" value="endopeptidase domain like (from Nostoc punctiforme)"/>
    <property type="match status" value="1"/>
</dbReference>
<dbReference type="AlphaFoldDB" id="A0A8J8MM22"/>
<dbReference type="EMBL" id="CP058649">
    <property type="protein sequence ID" value="QUI24245.1"/>
    <property type="molecule type" value="Genomic_DNA"/>
</dbReference>
<sequence>MKKETRYTYIMLSDTGSILTRLIKKYTKIPYNHVSVALDEELNEMYSFGRKFPRNPLIAGFVREYVDRGTFANFKDTTCLVLKIKITTEQRKQLIQNIEYFKQRKRRFYYNIFCLFTMPFNIPLKVPYGYVCTHFVAHVHERSGVKLFNKKSYLVSTIDFYQLDNVDIIYEGKLSDFQKYRHLDDELVCS</sequence>
<name>A0A8J8MM22_9FIRM</name>
<organism evidence="2 3">
    <name type="scientific">Vallitalea pronyensis</name>
    <dbReference type="NCBI Taxonomy" id="1348613"/>
    <lineage>
        <taxon>Bacteria</taxon>
        <taxon>Bacillati</taxon>
        <taxon>Bacillota</taxon>
        <taxon>Clostridia</taxon>
        <taxon>Lachnospirales</taxon>
        <taxon>Vallitaleaceae</taxon>
        <taxon>Vallitalea</taxon>
    </lineage>
</organism>